<evidence type="ECO:0000313" key="2">
    <source>
        <dbReference type="EMBL" id="KDQ14798.1"/>
    </source>
</evidence>
<gene>
    <name evidence="2" type="ORF">BOTBODRAFT_145386</name>
</gene>
<reference evidence="3" key="1">
    <citation type="journal article" date="2014" name="Proc. Natl. Acad. Sci. U.S.A.">
        <title>Extensive sampling of basidiomycete genomes demonstrates inadequacy of the white-rot/brown-rot paradigm for wood decay fungi.</title>
        <authorList>
            <person name="Riley R."/>
            <person name="Salamov A.A."/>
            <person name="Brown D.W."/>
            <person name="Nagy L.G."/>
            <person name="Floudas D."/>
            <person name="Held B.W."/>
            <person name="Levasseur A."/>
            <person name="Lombard V."/>
            <person name="Morin E."/>
            <person name="Otillar R."/>
            <person name="Lindquist E.A."/>
            <person name="Sun H."/>
            <person name="LaButti K.M."/>
            <person name="Schmutz J."/>
            <person name="Jabbour D."/>
            <person name="Luo H."/>
            <person name="Baker S.E."/>
            <person name="Pisabarro A.G."/>
            <person name="Walton J.D."/>
            <person name="Blanchette R.A."/>
            <person name="Henrissat B."/>
            <person name="Martin F."/>
            <person name="Cullen D."/>
            <person name="Hibbett D.S."/>
            <person name="Grigoriev I.V."/>
        </authorList>
    </citation>
    <scope>NUCLEOTIDE SEQUENCE [LARGE SCALE GENOMIC DNA]</scope>
    <source>
        <strain evidence="3">FD-172 SS1</strain>
    </source>
</reference>
<dbReference type="Proteomes" id="UP000027195">
    <property type="component" value="Unassembled WGS sequence"/>
</dbReference>
<dbReference type="HOGENOM" id="CLU_019609_0_0_1"/>
<evidence type="ECO:0000259" key="1">
    <source>
        <dbReference type="Pfam" id="PF12937"/>
    </source>
</evidence>
<dbReference type="AlphaFoldDB" id="A0A067MG65"/>
<dbReference type="Gene3D" id="3.80.10.10">
    <property type="entry name" value="Ribonuclease Inhibitor"/>
    <property type="match status" value="1"/>
</dbReference>
<accession>A0A067MG65</accession>
<dbReference type="Pfam" id="PF12937">
    <property type="entry name" value="F-box-like"/>
    <property type="match status" value="1"/>
</dbReference>
<name>A0A067MG65_BOTB1</name>
<sequence>MSSAAPSAIHRLPSELLLEIFLNVYGPTIDARMDWEAKQRAILSLSRVCRMWRKLTHECSSFWAFVKLDPLRPDEDLRAADWIAHTAMRPLCIKIEYRTAKPARSKGDEVHRVFLRLVSVLRRHMSRWVWVSIDAAHPSFAEIFFRDCVGEASMLKALTVRHMPSASTGDVAETPLAIIPGGPFYMTFVEPNRLPPLSPYFGSVITHLSVDTGLKDQDADSFLHALRLCPNLVELHLACEKMRAPQAAAPVSLPHLTRLFAVAAQDILPFLSVSSLHSLSLPQLQWSDSVTESLVRIIRTCPGLVCIGLDHDRDRPEWTPKPFSLPVTTCPYPDIPLPVSGRWRADDRVQDTGPRMTCIKLTFPRLGEVAHTVHPFNQLLDILQADVGYCESLSILAHPELMDFFFQPFTTTPSLTRSVLLPNLVHLYLDSSDHYILPFLELPCLESLHLPQLHWSHDTGDSLLGLFRCATLLSCIVLADARFPGNTYSAHAPPAFIEPSTTLPSVTYFSARGRPLRSESEYTSSALFLYRLALPQVKSLALHCFPLDTVLRLISTSTSQLQHLSLSKIQTNIHHPTDPLLLLTLVSFKTANQDNVADILTQLRLPNLQYLDVSTCQITAATSHTPFHAALLLAVPLLTRLDLDHVGISDGDLVDVLGGLPTLKYLRLAHCYETADAVLHALATPFEPGCWIVPRLEQVELWNNWSTVTFGAVLAFLAVRGKKLAAPNNATGAGLPSVEAYVGSSEPLTPEVEAALLAYGRFMRDRSGAAARSWKLFATFGSAGRDFDVV</sequence>
<dbReference type="InterPro" id="IPR001810">
    <property type="entry name" value="F-box_dom"/>
</dbReference>
<dbReference type="GO" id="GO:0031146">
    <property type="term" value="P:SCF-dependent proteasomal ubiquitin-dependent protein catabolic process"/>
    <property type="evidence" value="ECO:0007669"/>
    <property type="project" value="TreeGrafter"/>
</dbReference>
<organism evidence="2 3">
    <name type="scientific">Botryobasidium botryosum (strain FD-172 SS1)</name>
    <dbReference type="NCBI Taxonomy" id="930990"/>
    <lineage>
        <taxon>Eukaryota</taxon>
        <taxon>Fungi</taxon>
        <taxon>Dikarya</taxon>
        <taxon>Basidiomycota</taxon>
        <taxon>Agaricomycotina</taxon>
        <taxon>Agaricomycetes</taxon>
        <taxon>Cantharellales</taxon>
        <taxon>Botryobasidiaceae</taxon>
        <taxon>Botryobasidium</taxon>
    </lineage>
</organism>
<dbReference type="PANTHER" id="PTHR13318">
    <property type="entry name" value="PARTNER OF PAIRED, ISOFORM B-RELATED"/>
    <property type="match status" value="1"/>
</dbReference>
<dbReference type="STRING" id="930990.A0A067MG65"/>
<dbReference type="GO" id="GO:0019005">
    <property type="term" value="C:SCF ubiquitin ligase complex"/>
    <property type="evidence" value="ECO:0007669"/>
    <property type="project" value="TreeGrafter"/>
</dbReference>
<dbReference type="InParanoid" id="A0A067MG65"/>
<proteinExistence type="predicted"/>
<dbReference type="PANTHER" id="PTHR13318:SF190">
    <property type="entry name" value="PARTNER OF PAIRED, ISOFORM B"/>
    <property type="match status" value="1"/>
</dbReference>
<evidence type="ECO:0000313" key="3">
    <source>
        <dbReference type="Proteomes" id="UP000027195"/>
    </source>
</evidence>
<keyword evidence="3" id="KW-1185">Reference proteome</keyword>
<feature type="domain" description="F-box" evidence="1">
    <location>
        <begin position="9"/>
        <end position="65"/>
    </location>
</feature>
<dbReference type="Gene3D" id="1.20.1280.50">
    <property type="match status" value="1"/>
</dbReference>
<dbReference type="InterPro" id="IPR032675">
    <property type="entry name" value="LRR_dom_sf"/>
</dbReference>
<dbReference type="EMBL" id="KL198035">
    <property type="protein sequence ID" value="KDQ14798.1"/>
    <property type="molecule type" value="Genomic_DNA"/>
</dbReference>
<dbReference type="SUPFAM" id="SSF52047">
    <property type="entry name" value="RNI-like"/>
    <property type="match status" value="1"/>
</dbReference>
<protein>
    <recommendedName>
        <fullName evidence="1">F-box domain-containing protein</fullName>
    </recommendedName>
</protein>